<gene>
    <name evidence="2" type="ORF">HNP76_001294</name>
</gene>
<organism evidence="2 3">
    <name type="scientific">Treponema ruminis</name>
    <dbReference type="NCBI Taxonomy" id="744515"/>
    <lineage>
        <taxon>Bacteria</taxon>
        <taxon>Pseudomonadati</taxon>
        <taxon>Spirochaetota</taxon>
        <taxon>Spirochaetia</taxon>
        <taxon>Spirochaetales</taxon>
        <taxon>Treponemataceae</taxon>
        <taxon>Treponema</taxon>
    </lineage>
</organism>
<sequence>MRLPSKHDPFQVVHIETTSEIILITFNIPINPSTCKRENIFINGKELDESSDFRYNKTGKILEIKTKLSVGTKFTLEFKNLKSYDQEELKIKKFGSLLPWTSKEYSCKTSAPQGD</sequence>
<evidence type="ECO:0000313" key="3">
    <source>
        <dbReference type="Proteomes" id="UP000518887"/>
    </source>
</evidence>
<dbReference type="Gene3D" id="2.60.40.1220">
    <property type="match status" value="1"/>
</dbReference>
<proteinExistence type="predicted"/>
<dbReference type="RefSeq" id="WP_184658705.1">
    <property type="nucleotide sequence ID" value="NZ_CP031518.1"/>
</dbReference>
<evidence type="ECO:0000313" key="2">
    <source>
        <dbReference type="EMBL" id="MBB5225926.1"/>
    </source>
</evidence>
<comment type="caution">
    <text evidence="2">The sequence shown here is derived from an EMBL/GenBank/DDBJ whole genome shotgun (WGS) entry which is preliminary data.</text>
</comment>
<keyword evidence="3" id="KW-1185">Reference proteome</keyword>
<dbReference type="Proteomes" id="UP000518887">
    <property type="component" value="Unassembled WGS sequence"/>
</dbReference>
<dbReference type="InterPro" id="IPR014755">
    <property type="entry name" value="Cu-Rt/internalin_Ig-like"/>
</dbReference>
<evidence type="ECO:0008006" key="4">
    <source>
        <dbReference type="Google" id="ProtNLM"/>
    </source>
</evidence>
<protein>
    <recommendedName>
        <fullName evidence="4">SbsA Ig-like domain-containing protein</fullName>
    </recommendedName>
</protein>
<accession>A0A7W8G8T1</accession>
<dbReference type="AlphaFoldDB" id="A0A7W8G8T1"/>
<keyword evidence="1" id="KW-0732">Signal</keyword>
<reference evidence="2 3" key="1">
    <citation type="submission" date="2020-08" db="EMBL/GenBank/DDBJ databases">
        <title>Genomic Encyclopedia of Type Strains, Phase IV (KMG-IV): sequencing the most valuable type-strain genomes for metagenomic binning, comparative biology and taxonomic classification.</title>
        <authorList>
            <person name="Goeker M."/>
        </authorList>
    </citation>
    <scope>NUCLEOTIDE SEQUENCE [LARGE SCALE GENOMIC DNA]</scope>
    <source>
        <strain evidence="2 3">DSM 103462</strain>
    </source>
</reference>
<dbReference type="EMBL" id="JACHFQ010000004">
    <property type="protein sequence ID" value="MBB5225926.1"/>
    <property type="molecule type" value="Genomic_DNA"/>
</dbReference>
<evidence type="ECO:0000256" key="1">
    <source>
        <dbReference type="ARBA" id="ARBA00022729"/>
    </source>
</evidence>
<name>A0A7W8G8T1_9SPIR</name>